<evidence type="ECO:0000313" key="4">
    <source>
        <dbReference type="EMBL" id="SLN10146.1"/>
    </source>
</evidence>
<evidence type="ECO:0000256" key="2">
    <source>
        <dbReference type="SAM" id="MobiDB-lite"/>
    </source>
</evidence>
<dbReference type="InterPro" id="IPR016162">
    <property type="entry name" value="Ald_DH_N"/>
</dbReference>
<dbReference type="InterPro" id="IPR050740">
    <property type="entry name" value="Aldehyde_DH_Superfamily"/>
</dbReference>
<evidence type="ECO:0000313" key="5">
    <source>
        <dbReference type="Proteomes" id="UP000193570"/>
    </source>
</evidence>
<feature type="region of interest" description="Disordered" evidence="2">
    <location>
        <begin position="1"/>
        <end position="31"/>
    </location>
</feature>
<sequence length="506" mass="53118">MTYHPHGKHLIAGERVGSDRTFSSEPAHGEAHAFSVGSPEMVDRACEAAEAAFDAFAATTREARAEFLDTIAAELEARVDDITATAMSETGLPEPRIRSVELPRTANQMRLFARHIRDGAYLDRRHDAAMPDREPMPRPDLRMIERPIGPVAVFGASNFPLAFSTAGGDTAAALAAGCPVVVKGHGAHPGTGELAAEAIAAAVEKCGMPSGTFSLIQGGDRSVGQRLVQHPLIKAVGFTGSLKGGRALFDLCAQRPEPIPFFGELGSVNPMFLLEQAAAVRGADIGKAWAGSLTMGAGQFCTNPGIAVVLDGAGADAVRDAAKAALEEMGPQTMLTNGIASAYKGGAAAMADQAGVTAIVTTEPAERAATPFLFETDAQTWLGNEALGEEVFGPLGLIVRCRDTTEMEMVARTLKGQLTVTLHMDDGDADAARRLLPIVERKAGRILANGFPTGVEVADAMVHGGPYPAATNFGHTSVGTLAIRRFLRPVCFQNMPESVLPDDLTT</sequence>
<dbReference type="OrthoDB" id="9770537at2"/>
<dbReference type="EMBL" id="FWFK01000001">
    <property type="protein sequence ID" value="SLN10146.1"/>
    <property type="molecule type" value="Genomic_DNA"/>
</dbReference>
<feature type="domain" description="Aldehyde dehydrogenase" evidence="3">
    <location>
        <begin position="26"/>
        <end position="410"/>
    </location>
</feature>
<reference evidence="4 5" key="1">
    <citation type="submission" date="2017-03" db="EMBL/GenBank/DDBJ databases">
        <authorList>
            <person name="Afonso C.L."/>
            <person name="Miller P.J."/>
            <person name="Scott M.A."/>
            <person name="Spackman E."/>
            <person name="Goraichik I."/>
            <person name="Dimitrov K.M."/>
            <person name="Suarez D.L."/>
            <person name="Swayne D.E."/>
        </authorList>
    </citation>
    <scope>NUCLEOTIDE SEQUENCE [LARGE SCALE GENOMIC DNA]</scope>
    <source>
        <strain evidence="4 5">CECT 8625</strain>
    </source>
</reference>
<dbReference type="InterPro" id="IPR015590">
    <property type="entry name" value="Aldehyde_DH_dom"/>
</dbReference>
<organism evidence="4 5">
    <name type="scientific">Roseivivax jejudonensis</name>
    <dbReference type="NCBI Taxonomy" id="1529041"/>
    <lineage>
        <taxon>Bacteria</taxon>
        <taxon>Pseudomonadati</taxon>
        <taxon>Pseudomonadota</taxon>
        <taxon>Alphaproteobacteria</taxon>
        <taxon>Rhodobacterales</taxon>
        <taxon>Roseobacteraceae</taxon>
        <taxon>Roseivivax</taxon>
    </lineage>
</organism>
<dbReference type="PANTHER" id="PTHR43353">
    <property type="entry name" value="SUCCINATE-SEMIALDEHYDE DEHYDROGENASE, MITOCHONDRIAL"/>
    <property type="match status" value="1"/>
</dbReference>
<dbReference type="Pfam" id="PF00171">
    <property type="entry name" value="Aldedh"/>
    <property type="match status" value="1"/>
</dbReference>
<dbReference type="CDD" id="cd07129">
    <property type="entry name" value="ALDH_KGSADH"/>
    <property type="match status" value="1"/>
</dbReference>
<protein>
    <submittedName>
        <fullName evidence="4">NADP-dependent fatty aldehyde dehydrogenase</fullName>
        <ecNumber evidence="4">1.2.1.4</ecNumber>
    </submittedName>
</protein>
<evidence type="ECO:0000259" key="3">
    <source>
        <dbReference type="Pfam" id="PF00171"/>
    </source>
</evidence>
<dbReference type="SUPFAM" id="SSF53720">
    <property type="entry name" value="ALDH-like"/>
    <property type="match status" value="1"/>
</dbReference>
<evidence type="ECO:0000256" key="1">
    <source>
        <dbReference type="ARBA" id="ARBA00023002"/>
    </source>
</evidence>
<dbReference type="RefSeq" id="WP_085789969.1">
    <property type="nucleotide sequence ID" value="NZ_FWFK01000001.1"/>
</dbReference>
<dbReference type="InterPro" id="IPR044151">
    <property type="entry name" value="ALDH_KGSADH"/>
</dbReference>
<dbReference type="EC" id="1.2.1.4" evidence="4"/>
<name>A0A1X6Y4J1_9RHOB</name>
<dbReference type="PANTHER" id="PTHR43353:SF3">
    <property type="entry name" value="ALDEHYDE DEHYDROGENASE-RELATED"/>
    <property type="match status" value="1"/>
</dbReference>
<proteinExistence type="predicted"/>
<keyword evidence="1 4" id="KW-0560">Oxidoreductase</keyword>
<dbReference type="AlphaFoldDB" id="A0A1X6Y4J1"/>
<dbReference type="Gene3D" id="3.40.605.10">
    <property type="entry name" value="Aldehyde Dehydrogenase, Chain A, domain 1"/>
    <property type="match status" value="2"/>
</dbReference>
<dbReference type="GO" id="GO:0033721">
    <property type="term" value="F:aldehyde dehydrogenase (NADP+) activity"/>
    <property type="evidence" value="ECO:0007669"/>
    <property type="project" value="UniProtKB-EC"/>
</dbReference>
<dbReference type="InterPro" id="IPR016161">
    <property type="entry name" value="Ald_DH/histidinol_DH"/>
</dbReference>
<accession>A0A1X6Y4J1</accession>
<gene>
    <name evidence="4" type="primary">aldH</name>
    <name evidence="4" type="ORF">ROJ8625_00181</name>
</gene>
<dbReference type="Proteomes" id="UP000193570">
    <property type="component" value="Unassembled WGS sequence"/>
</dbReference>
<keyword evidence="5" id="KW-1185">Reference proteome</keyword>